<name>A0A6N9NP87_9FLAO</name>
<evidence type="ECO:0000256" key="1">
    <source>
        <dbReference type="SAM" id="SignalP"/>
    </source>
</evidence>
<sequence>MKKILLLFPIFLLLMACGKNNDVKCDNAQLTICNTTETDMVVFGWDSDQMEDTLFPGECTVKDFGEVDISYDMFGNETNRQTTVHRFITKSGTYLYEMENCVKWIFAPSGYVDITHCLNGVFDADQGEYDVDCGGVCPPCKNIKVPCESTLKEDEIDWNNGADDDLTYSFHYVDDSKMRIKFSFYFGQELIIKIPVQQLPKTNRKFIIGSNFSNAEMVYYNRFEYLTPHAGEFLYFVSTGEGIGKFEFCDLKFTGALTTKIGTGSLSFEE</sequence>
<feature type="chain" id="PRO_5026800984" evidence="1">
    <location>
        <begin position="22"/>
        <end position="270"/>
    </location>
</feature>
<reference evidence="2 3" key="1">
    <citation type="submission" date="2019-12" db="EMBL/GenBank/DDBJ databases">
        <authorList>
            <person name="Zhao J."/>
        </authorList>
    </citation>
    <scope>NUCLEOTIDE SEQUENCE [LARGE SCALE GENOMIC DNA]</scope>
    <source>
        <strain evidence="2 3">S-15</strain>
    </source>
</reference>
<evidence type="ECO:0000313" key="2">
    <source>
        <dbReference type="EMBL" id="NBG66927.1"/>
    </source>
</evidence>
<keyword evidence="1" id="KW-0732">Signal</keyword>
<feature type="signal peptide" evidence="1">
    <location>
        <begin position="1"/>
        <end position="21"/>
    </location>
</feature>
<accession>A0A6N9NP87</accession>
<proteinExistence type="predicted"/>
<dbReference type="AlphaFoldDB" id="A0A6N9NP87"/>
<dbReference type="EMBL" id="WWNE01000012">
    <property type="protein sequence ID" value="NBG66927.1"/>
    <property type="molecule type" value="Genomic_DNA"/>
</dbReference>
<dbReference type="PROSITE" id="PS51257">
    <property type="entry name" value="PROKAR_LIPOPROTEIN"/>
    <property type="match status" value="1"/>
</dbReference>
<dbReference type="RefSeq" id="WP_160633881.1">
    <property type="nucleotide sequence ID" value="NZ_WWNE01000012.1"/>
</dbReference>
<gene>
    <name evidence="2" type="ORF">GQN54_12435</name>
</gene>
<evidence type="ECO:0000313" key="3">
    <source>
        <dbReference type="Proteomes" id="UP000470771"/>
    </source>
</evidence>
<comment type="caution">
    <text evidence="2">The sequence shown here is derived from an EMBL/GenBank/DDBJ whole genome shotgun (WGS) entry which is preliminary data.</text>
</comment>
<organism evidence="2 3">
    <name type="scientific">Acidiluteibacter ferrifornacis</name>
    <dbReference type="NCBI Taxonomy" id="2692424"/>
    <lineage>
        <taxon>Bacteria</taxon>
        <taxon>Pseudomonadati</taxon>
        <taxon>Bacteroidota</taxon>
        <taxon>Flavobacteriia</taxon>
        <taxon>Flavobacteriales</taxon>
        <taxon>Cryomorphaceae</taxon>
        <taxon>Acidiluteibacter</taxon>
    </lineage>
</organism>
<protein>
    <submittedName>
        <fullName evidence="2">Uncharacterized protein</fullName>
    </submittedName>
</protein>
<dbReference type="Proteomes" id="UP000470771">
    <property type="component" value="Unassembled WGS sequence"/>
</dbReference>
<keyword evidence="3" id="KW-1185">Reference proteome</keyword>